<dbReference type="AlphaFoldDB" id="A0A1H0SJE4"/>
<evidence type="ECO:0008006" key="3">
    <source>
        <dbReference type="Google" id="ProtNLM"/>
    </source>
</evidence>
<reference evidence="1 2" key="1">
    <citation type="submission" date="2016-10" db="EMBL/GenBank/DDBJ databases">
        <authorList>
            <person name="de Groot N.N."/>
        </authorList>
    </citation>
    <scope>NUCLEOTIDE SEQUENCE [LARGE SCALE GENOMIC DNA]</scope>
    <source>
        <strain evidence="2">P4-7,KCTC 19426,CECT 7604</strain>
    </source>
</reference>
<name>A0A1H0SJE4_9ACTN</name>
<accession>A0A1H0SJE4</accession>
<dbReference type="Proteomes" id="UP000198741">
    <property type="component" value="Chromosome I"/>
</dbReference>
<dbReference type="Pfam" id="PF04456">
    <property type="entry name" value="DUF503"/>
    <property type="match status" value="1"/>
</dbReference>
<sequence length="98" mass="10910">MYVGVLELDVLLGEVDSLKYKRAVIRPIIARLRRLDVAVTEAGDADRYRRALIGIATVSGDPAQVQRVLDTCERQVAGEFEVELLSARRRVIGAQDDE</sequence>
<dbReference type="InterPro" id="IPR007546">
    <property type="entry name" value="DUF503"/>
</dbReference>
<dbReference type="PANTHER" id="PTHR36441">
    <property type="entry name" value="HYPOTHETICAL CYTOSOLIC PROTEIN"/>
    <property type="match status" value="1"/>
</dbReference>
<dbReference type="InterPro" id="IPR036746">
    <property type="entry name" value="TT1725-like_sf"/>
</dbReference>
<dbReference type="RefSeq" id="WP_090479874.1">
    <property type="nucleotide sequence ID" value="NZ_LT629710.1"/>
</dbReference>
<dbReference type="OrthoDB" id="9809023at2"/>
<proteinExistence type="predicted"/>
<keyword evidence="2" id="KW-1185">Reference proteome</keyword>
<organism evidence="1 2">
    <name type="scientific">Nakamurella panacisegetis</name>
    <dbReference type="NCBI Taxonomy" id="1090615"/>
    <lineage>
        <taxon>Bacteria</taxon>
        <taxon>Bacillati</taxon>
        <taxon>Actinomycetota</taxon>
        <taxon>Actinomycetes</taxon>
        <taxon>Nakamurellales</taxon>
        <taxon>Nakamurellaceae</taxon>
        <taxon>Nakamurella</taxon>
    </lineage>
</organism>
<dbReference type="PANTHER" id="PTHR36441:SF1">
    <property type="entry name" value="DUF503 DOMAIN-CONTAINING PROTEIN"/>
    <property type="match status" value="1"/>
</dbReference>
<protein>
    <recommendedName>
        <fullName evidence="3">DUF503 domain-containing protein</fullName>
    </recommendedName>
</protein>
<dbReference type="STRING" id="1090615.SAMN04515671_4141"/>
<dbReference type="EMBL" id="LT629710">
    <property type="protein sequence ID" value="SDP41911.1"/>
    <property type="molecule type" value="Genomic_DNA"/>
</dbReference>
<gene>
    <name evidence="1" type="ORF">SAMN04515671_4141</name>
</gene>
<evidence type="ECO:0000313" key="2">
    <source>
        <dbReference type="Proteomes" id="UP000198741"/>
    </source>
</evidence>
<dbReference type="SUPFAM" id="SSF103007">
    <property type="entry name" value="Hypothetical protein TT1725"/>
    <property type="match status" value="1"/>
</dbReference>
<evidence type="ECO:0000313" key="1">
    <source>
        <dbReference type="EMBL" id="SDP41911.1"/>
    </source>
</evidence>
<dbReference type="Gene3D" id="3.30.70.1120">
    <property type="entry name" value="TT1725-like"/>
    <property type="match status" value="1"/>
</dbReference>